<proteinExistence type="inferred from homology"/>
<evidence type="ECO:0000313" key="14">
    <source>
        <dbReference type="Proteomes" id="UP000799421"/>
    </source>
</evidence>
<dbReference type="SUPFAM" id="SSF51735">
    <property type="entry name" value="NAD(P)-binding Rossmann-fold domains"/>
    <property type="match status" value="1"/>
</dbReference>
<evidence type="ECO:0000256" key="2">
    <source>
        <dbReference type="ARBA" id="ARBA00008072"/>
    </source>
</evidence>
<reference evidence="13" key="1">
    <citation type="journal article" date="2020" name="Stud. Mycol.">
        <title>101 Dothideomycetes genomes: a test case for predicting lifestyles and emergence of pathogens.</title>
        <authorList>
            <person name="Haridas S."/>
            <person name="Albert R."/>
            <person name="Binder M."/>
            <person name="Bloem J."/>
            <person name="Labutti K."/>
            <person name="Salamov A."/>
            <person name="Andreopoulos B."/>
            <person name="Baker S."/>
            <person name="Barry K."/>
            <person name="Bills G."/>
            <person name="Bluhm B."/>
            <person name="Cannon C."/>
            <person name="Castanera R."/>
            <person name="Culley D."/>
            <person name="Daum C."/>
            <person name="Ezra D."/>
            <person name="Gonzalez J."/>
            <person name="Henrissat B."/>
            <person name="Kuo A."/>
            <person name="Liang C."/>
            <person name="Lipzen A."/>
            <person name="Lutzoni F."/>
            <person name="Magnuson J."/>
            <person name="Mondo S."/>
            <person name="Nolan M."/>
            <person name="Ohm R."/>
            <person name="Pangilinan J."/>
            <person name="Park H.-J."/>
            <person name="Ramirez L."/>
            <person name="Alfaro M."/>
            <person name="Sun H."/>
            <person name="Tritt A."/>
            <person name="Yoshinaga Y."/>
            <person name="Zwiers L.-H."/>
            <person name="Turgeon B."/>
            <person name="Goodwin S."/>
            <person name="Spatafora J."/>
            <person name="Crous P."/>
            <person name="Grigoriev I."/>
        </authorList>
    </citation>
    <scope>NUCLEOTIDE SEQUENCE</scope>
    <source>
        <strain evidence="13">CBS 480.64</strain>
    </source>
</reference>
<dbReference type="Gene3D" id="3.40.50.720">
    <property type="entry name" value="NAD(P)-binding Rossmann-like Domain"/>
    <property type="match status" value="1"/>
</dbReference>
<keyword evidence="14" id="KW-1185">Reference proteome</keyword>
<dbReference type="InterPro" id="IPR002328">
    <property type="entry name" value="ADH_Zn_CS"/>
</dbReference>
<dbReference type="PANTHER" id="PTHR43161:SF9">
    <property type="entry name" value="SORBITOL DEHYDROGENASE"/>
    <property type="match status" value="1"/>
</dbReference>
<protein>
    <recommendedName>
        <fullName evidence="9">D-xylulose reductase</fullName>
        <ecNumber evidence="9">1.1.1.9</ecNumber>
    </recommendedName>
    <alternativeName>
        <fullName evidence="10">Xylitol dehydrogenase A</fullName>
    </alternativeName>
</protein>
<evidence type="ECO:0000259" key="12">
    <source>
        <dbReference type="SMART" id="SM00829"/>
    </source>
</evidence>
<sequence length="365" mass="39049">MGNQKNPSFLLEKPNHFTYADRPIPHLNNPEHAHSVLIKVQWTGICGSDVHYWVDGAIGDFVVKAPMVLGHESSGTIHSIGSKVTKVKPNDRVAIEPGIPCRRCARCREGRYNLCAEMQFAATPPVDGTLTRFYRVPEDFCYVLPESVSLEEGALMEPLAVGVHIVRQAAVVPGNRVVVFGCGPVGLLAMAVAKAYGATTVVAVDVNEKRVRFAEGYAATCGFVSGREDAPEELAGRIVGDAALGDGADVAIDASGAEACVQAGMHILRAGGTYIQGGMGKPNVVFPIGLLGPKEPTIKGCFRYAAGDYSTAVMLVATGRVKVKELITAKFPFEKAEEAFVETRDAKGIKILIKGPEDEFTLNEH</sequence>
<dbReference type="EMBL" id="MU005994">
    <property type="protein sequence ID" value="KAF2859353.1"/>
    <property type="molecule type" value="Genomic_DNA"/>
</dbReference>
<dbReference type="SUPFAM" id="SSF50129">
    <property type="entry name" value="GroES-like"/>
    <property type="match status" value="1"/>
</dbReference>
<evidence type="ECO:0000256" key="5">
    <source>
        <dbReference type="ARBA" id="ARBA00023002"/>
    </source>
</evidence>
<dbReference type="InterPro" id="IPR036291">
    <property type="entry name" value="NAD(P)-bd_dom_sf"/>
</dbReference>
<evidence type="ECO:0000256" key="4">
    <source>
        <dbReference type="ARBA" id="ARBA00022833"/>
    </source>
</evidence>
<dbReference type="GO" id="GO:0046526">
    <property type="term" value="F:D-xylulose reductase activity"/>
    <property type="evidence" value="ECO:0007669"/>
    <property type="project" value="UniProtKB-EC"/>
</dbReference>
<dbReference type="PROSITE" id="PS00059">
    <property type="entry name" value="ADH_ZINC"/>
    <property type="match status" value="1"/>
</dbReference>
<dbReference type="PANTHER" id="PTHR43161">
    <property type="entry name" value="SORBITOL DEHYDROGENASE"/>
    <property type="match status" value="1"/>
</dbReference>
<dbReference type="InterPro" id="IPR045306">
    <property type="entry name" value="SDH-like"/>
</dbReference>
<evidence type="ECO:0000256" key="8">
    <source>
        <dbReference type="ARBA" id="ARBA00025713"/>
    </source>
</evidence>
<accession>A0A6A7BW39</accession>
<comment type="cofactor">
    <cofactor evidence="1 11">
        <name>Zn(2+)</name>
        <dbReference type="ChEBI" id="CHEBI:29105"/>
    </cofactor>
</comment>
<gene>
    <name evidence="13" type="ORF">K470DRAFT_300352</name>
</gene>
<evidence type="ECO:0000256" key="11">
    <source>
        <dbReference type="RuleBase" id="RU361277"/>
    </source>
</evidence>
<dbReference type="InterPro" id="IPR013154">
    <property type="entry name" value="ADH-like_N"/>
</dbReference>
<evidence type="ECO:0000256" key="3">
    <source>
        <dbReference type="ARBA" id="ARBA00022723"/>
    </source>
</evidence>
<dbReference type="GO" id="GO:0008270">
    <property type="term" value="F:zinc ion binding"/>
    <property type="evidence" value="ECO:0007669"/>
    <property type="project" value="InterPro"/>
</dbReference>
<evidence type="ECO:0000256" key="1">
    <source>
        <dbReference type="ARBA" id="ARBA00001947"/>
    </source>
</evidence>
<keyword evidence="5" id="KW-0560">Oxidoreductase</keyword>
<comment type="similarity">
    <text evidence="2 11">Belongs to the zinc-containing alcohol dehydrogenase family.</text>
</comment>
<dbReference type="InterPro" id="IPR020843">
    <property type="entry name" value="ER"/>
</dbReference>
<dbReference type="InterPro" id="IPR011032">
    <property type="entry name" value="GroES-like_sf"/>
</dbReference>
<dbReference type="Pfam" id="PF08240">
    <property type="entry name" value="ADH_N"/>
    <property type="match status" value="1"/>
</dbReference>
<comment type="pathway">
    <text evidence="8">Carbohydrate degradation; L-arabinose degradation via L-arabinitol; D-xylulose 5-phosphate from L-arabinose (fungal route): step 4/5.</text>
</comment>
<evidence type="ECO:0000256" key="10">
    <source>
        <dbReference type="ARBA" id="ARBA00030139"/>
    </source>
</evidence>
<evidence type="ECO:0000313" key="13">
    <source>
        <dbReference type="EMBL" id="KAF2859353.1"/>
    </source>
</evidence>
<dbReference type="GO" id="GO:0003939">
    <property type="term" value="F:L-iditol 2-dehydrogenase (NAD+) activity"/>
    <property type="evidence" value="ECO:0007669"/>
    <property type="project" value="TreeGrafter"/>
</dbReference>
<dbReference type="GO" id="GO:0006062">
    <property type="term" value="P:sorbitol catabolic process"/>
    <property type="evidence" value="ECO:0007669"/>
    <property type="project" value="TreeGrafter"/>
</dbReference>
<dbReference type="Proteomes" id="UP000799421">
    <property type="component" value="Unassembled WGS sequence"/>
</dbReference>
<dbReference type="InterPro" id="IPR013149">
    <property type="entry name" value="ADH-like_C"/>
</dbReference>
<evidence type="ECO:0000256" key="7">
    <source>
        <dbReference type="ARBA" id="ARBA00024843"/>
    </source>
</evidence>
<keyword evidence="3 11" id="KW-0479">Metal-binding</keyword>
<dbReference type="CDD" id="cd05285">
    <property type="entry name" value="sorbitol_DH"/>
    <property type="match status" value="1"/>
</dbReference>
<evidence type="ECO:0000256" key="9">
    <source>
        <dbReference type="ARBA" id="ARBA00026119"/>
    </source>
</evidence>
<dbReference type="OrthoDB" id="3941538at2759"/>
<comment type="function">
    <text evidence="7">Xylitol dehydrogenase which catalyzes the conversion of xylitol to D-xylulose. Xylose is a major component of hemicelluloses such as xylan. Most fungi utilize D-xylose via three enzymatic reactions, xylose reductase (XR), xylitol dehydrogenase (XDH), and xylulokinase, to form xylulose 5-phosphate, which enters pentose phosphate pathway.</text>
</comment>
<organism evidence="13 14">
    <name type="scientific">Piedraia hortae CBS 480.64</name>
    <dbReference type="NCBI Taxonomy" id="1314780"/>
    <lineage>
        <taxon>Eukaryota</taxon>
        <taxon>Fungi</taxon>
        <taxon>Dikarya</taxon>
        <taxon>Ascomycota</taxon>
        <taxon>Pezizomycotina</taxon>
        <taxon>Dothideomycetes</taxon>
        <taxon>Dothideomycetidae</taxon>
        <taxon>Capnodiales</taxon>
        <taxon>Piedraiaceae</taxon>
        <taxon>Piedraia</taxon>
    </lineage>
</organism>
<name>A0A6A7BW39_9PEZI</name>
<dbReference type="EC" id="1.1.1.9" evidence="9"/>
<keyword evidence="4 11" id="KW-0862">Zinc</keyword>
<feature type="domain" description="Enoyl reductase (ER)" evidence="12">
    <location>
        <begin position="12"/>
        <end position="353"/>
    </location>
</feature>
<keyword evidence="6" id="KW-0520">NAD</keyword>
<evidence type="ECO:0000256" key="6">
    <source>
        <dbReference type="ARBA" id="ARBA00023027"/>
    </source>
</evidence>
<dbReference type="FunFam" id="3.40.50.720:FF:000068">
    <property type="entry name" value="Sorbitol dehydrogenase"/>
    <property type="match status" value="1"/>
</dbReference>
<dbReference type="SMART" id="SM00829">
    <property type="entry name" value="PKS_ER"/>
    <property type="match status" value="1"/>
</dbReference>
<dbReference type="AlphaFoldDB" id="A0A6A7BW39"/>
<dbReference type="Pfam" id="PF00107">
    <property type="entry name" value="ADH_zinc_N"/>
    <property type="match status" value="1"/>
</dbReference>
<dbReference type="Gene3D" id="3.90.180.10">
    <property type="entry name" value="Medium-chain alcohol dehydrogenases, catalytic domain"/>
    <property type="match status" value="1"/>
</dbReference>